<dbReference type="KEGG" id="vg:65131758"/>
<dbReference type="Proteomes" id="UP000594004">
    <property type="component" value="Segment"/>
</dbReference>
<reference evidence="1 2" key="1">
    <citation type="submission" date="2020-07" db="EMBL/GenBank/DDBJ databases">
        <title>Taxonomic proposal: Crassvirales, a new order of highly abundant and diverse bacterial viruses.</title>
        <authorList>
            <person name="Shkoporov A.N."/>
            <person name="Stockdale S.R."/>
            <person name="Guerin E."/>
            <person name="Ross R.P."/>
            <person name="Hill C."/>
        </authorList>
    </citation>
    <scope>NUCLEOTIDE SEQUENCE [LARGE SCALE GENOMIC DNA]</scope>
</reference>
<dbReference type="EMBL" id="MT774407">
    <property type="protein sequence ID" value="QOR57610.1"/>
    <property type="molecule type" value="Genomic_DNA"/>
</dbReference>
<dbReference type="GeneID" id="65131758"/>
<accession>A0A7M1RX79</accession>
<keyword evidence="2" id="KW-1185">Reference proteome</keyword>
<organism evidence="1 2">
    <name type="scientific">uncultured phage cr125_1</name>
    <dbReference type="NCBI Taxonomy" id="2772091"/>
    <lineage>
        <taxon>Viruses</taxon>
        <taxon>Duplodnaviria</taxon>
        <taxon>Heunggongvirae</taxon>
        <taxon>Uroviricota</taxon>
        <taxon>Caudoviricetes</taxon>
        <taxon>Crassvirales</taxon>
        <taxon>Suoliviridae</taxon>
        <taxon>Uncouvirinae</taxon>
        <taxon>Aurodevirus</taxon>
        <taxon>Aurodevirus hominis</taxon>
    </lineage>
</organism>
<proteinExistence type="predicted"/>
<evidence type="ECO:0000313" key="2">
    <source>
        <dbReference type="Proteomes" id="UP000594004"/>
    </source>
</evidence>
<dbReference type="RefSeq" id="YP_010113250.1">
    <property type="nucleotide sequence ID" value="NC_055900.1"/>
</dbReference>
<sequence>MKILSNSKKLLLELLLKDHRISSEILLNGEVPAYIKVHDDGSVTFGRTKKGFWNWLFKDEKRYEFRELSTMMLAAYSKYLPPNEYLSNILTKNIIEDAYKKHDYESVIDRFALYAFLGVTEGDYVIDKIKLIDEDTQQQQKKNVRGRRIGNTIGYLDLGGGSLPVGISIVEND</sequence>
<name>A0A7M1RX79_9CAUD</name>
<evidence type="ECO:0000313" key="1">
    <source>
        <dbReference type="EMBL" id="QOR57610.1"/>
    </source>
</evidence>
<protein>
    <submittedName>
        <fullName evidence="1">Uncharacterized protein</fullName>
    </submittedName>
</protein>